<feature type="transmembrane region" description="Helical" evidence="6">
    <location>
        <begin position="230"/>
        <end position="251"/>
    </location>
</feature>
<feature type="transmembrane region" description="Helical" evidence="6">
    <location>
        <begin position="66"/>
        <end position="87"/>
    </location>
</feature>
<dbReference type="HOGENOM" id="CLU_012923_7_1_1"/>
<reference evidence="7 8" key="1">
    <citation type="journal article" date="2011" name="J. Gen. Appl. Microbiol.">
        <title>Draft genome sequencing of the enigmatic basidiomycete Mixia osmundae.</title>
        <authorList>
            <person name="Nishida H."/>
            <person name="Nagatsuka Y."/>
            <person name="Sugiyama J."/>
        </authorList>
    </citation>
    <scope>NUCLEOTIDE SEQUENCE [LARGE SCALE GENOMIC DNA]</scope>
    <source>
        <strain evidence="8">CBS 9802 / IAM 14324 / JCM 22182 / KY 12970</strain>
    </source>
</reference>
<dbReference type="PANTHER" id="PTHR23423">
    <property type="entry name" value="ORGANIC SOLUTE TRANSPORTER-RELATED"/>
    <property type="match status" value="1"/>
</dbReference>
<evidence type="ECO:0000256" key="3">
    <source>
        <dbReference type="ARBA" id="ARBA00022989"/>
    </source>
</evidence>
<feature type="transmembrane region" description="Helical" evidence="6">
    <location>
        <begin position="271"/>
        <end position="292"/>
    </location>
</feature>
<keyword evidence="2 6" id="KW-0812">Transmembrane</keyword>
<feature type="transmembrane region" description="Helical" evidence="6">
    <location>
        <begin position="30"/>
        <end position="54"/>
    </location>
</feature>
<evidence type="ECO:0000256" key="1">
    <source>
        <dbReference type="ARBA" id="ARBA00004141"/>
    </source>
</evidence>
<proteinExistence type="predicted"/>
<dbReference type="RefSeq" id="XP_014571190.1">
    <property type="nucleotide sequence ID" value="XM_014715704.1"/>
</dbReference>
<dbReference type="InterPro" id="IPR005178">
    <property type="entry name" value="Ostalpha/TMEM184C"/>
</dbReference>
<evidence type="ECO:0000313" key="7">
    <source>
        <dbReference type="EMBL" id="GAA95943.1"/>
    </source>
</evidence>
<dbReference type="EMBL" id="BABT02000068">
    <property type="protein sequence ID" value="GAA95943.1"/>
    <property type="molecule type" value="Genomic_DNA"/>
</dbReference>
<dbReference type="Pfam" id="PF03619">
    <property type="entry name" value="Solute_trans_a"/>
    <property type="match status" value="1"/>
</dbReference>
<dbReference type="OMA" id="CIKLIVM"/>
<evidence type="ECO:0000256" key="2">
    <source>
        <dbReference type="ARBA" id="ARBA00022692"/>
    </source>
</evidence>
<keyword evidence="4 6" id="KW-0472">Membrane</keyword>
<feature type="transmembrane region" description="Helical" evidence="6">
    <location>
        <begin position="150"/>
        <end position="175"/>
    </location>
</feature>
<keyword evidence="3 6" id="KW-1133">Transmembrane helix</keyword>
<dbReference type="STRING" id="764103.G7DZD3"/>
<dbReference type="AlphaFoldDB" id="G7DZD3"/>
<evidence type="ECO:0008006" key="9">
    <source>
        <dbReference type="Google" id="ProtNLM"/>
    </source>
</evidence>
<evidence type="ECO:0000256" key="4">
    <source>
        <dbReference type="ARBA" id="ARBA00023136"/>
    </source>
</evidence>
<comment type="caution">
    <text evidence="7">The sequence shown here is derived from an EMBL/GenBank/DDBJ whole genome shotgun (WGS) entry which is preliminary data.</text>
</comment>
<organism evidence="7 8">
    <name type="scientific">Mixia osmundae (strain CBS 9802 / IAM 14324 / JCM 22182 / KY 12970)</name>
    <dbReference type="NCBI Taxonomy" id="764103"/>
    <lineage>
        <taxon>Eukaryota</taxon>
        <taxon>Fungi</taxon>
        <taxon>Dikarya</taxon>
        <taxon>Basidiomycota</taxon>
        <taxon>Pucciniomycotina</taxon>
        <taxon>Mixiomycetes</taxon>
        <taxon>Mixiales</taxon>
        <taxon>Mixiaceae</taxon>
        <taxon>Mixia</taxon>
    </lineage>
</organism>
<name>G7DZD3_MIXOS</name>
<accession>G7DZD3</accession>
<dbReference type="GO" id="GO:0016020">
    <property type="term" value="C:membrane"/>
    <property type="evidence" value="ECO:0007669"/>
    <property type="project" value="UniProtKB-SubCell"/>
</dbReference>
<keyword evidence="8" id="KW-1185">Reference proteome</keyword>
<dbReference type="Proteomes" id="UP000009131">
    <property type="component" value="Unassembled WGS sequence"/>
</dbReference>
<evidence type="ECO:0000256" key="6">
    <source>
        <dbReference type="SAM" id="Phobius"/>
    </source>
</evidence>
<dbReference type="eggNOG" id="KOG2641">
    <property type="taxonomic scope" value="Eukaryota"/>
</dbReference>
<reference evidence="7 8" key="2">
    <citation type="journal article" date="2012" name="Open Biol.">
        <title>Characteristics of nucleosomes and linker DNA regions on the genome of the basidiomycete Mixia osmundae revealed by mono- and dinucleosome mapping.</title>
        <authorList>
            <person name="Nishida H."/>
            <person name="Kondo S."/>
            <person name="Matsumoto T."/>
            <person name="Suzuki Y."/>
            <person name="Yoshikawa H."/>
            <person name="Taylor T.D."/>
            <person name="Sugiyama J."/>
        </authorList>
    </citation>
    <scope>NUCLEOTIDE SEQUENCE [LARGE SCALE GENOMIC DNA]</scope>
    <source>
        <strain evidence="8">CBS 9802 / IAM 14324 / JCM 22182 / KY 12970</strain>
    </source>
</reference>
<feature type="region of interest" description="Disordered" evidence="5">
    <location>
        <begin position="382"/>
        <end position="428"/>
    </location>
</feature>
<evidence type="ECO:0000256" key="5">
    <source>
        <dbReference type="SAM" id="MobiDB-lite"/>
    </source>
</evidence>
<feature type="transmembrane region" description="Helical" evidence="6">
    <location>
        <begin position="195"/>
        <end position="218"/>
    </location>
</feature>
<feature type="compositionally biased region" description="Polar residues" evidence="5">
    <location>
        <begin position="407"/>
        <end position="428"/>
    </location>
</feature>
<dbReference type="SMART" id="SM01417">
    <property type="entry name" value="Solute_trans_a"/>
    <property type="match status" value="1"/>
</dbReference>
<sequence>MATCPSTNTANTEQDDFWSGGTFHWDAHRIGWTVSGACAAVATLLSLLNAYLHAANFTCKAEQRQIIRIVMMPAVYGIIAFFSYRFFRAYTYYSLTETVYEALALGAFMLLLVQYIGSDPERQREALASKEKRKVPFPLCCFRMRPSKPYFIYTVVFMVLQYCFVRPILTIVGIICEAYNILCIGTYSVHFAAVYIDAIDFVSISIALEGLIIFYAITKDQLQGRGPLRKFLSLKAIVFFTFYQSFVFSILSDHGVLKATEYYTTTNIADGLNALATSIEMVVFALYNFWAFRHTEYARLRGKQEHHTSVTSAFLLASNPSDYFAYTWICLKFFGNAMGGQSSSLSKSGLDSDQHTIASAFQVEGAQPRRAYASYGEEVEELDETKSLQSMQTHQTQATSAYDRPFSATSHTPYKVPQSSSVPLQSRQ</sequence>
<protein>
    <recommendedName>
        <fullName evidence="9">DUF300-domain-containing protein</fullName>
    </recommendedName>
</protein>
<dbReference type="OrthoDB" id="5348404at2759"/>
<evidence type="ECO:0000313" key="8">
    <source>
        <dbReference type="Proteomes" id="UP000009131"/>
    </source>
</evidence>
<feature type="transmembrane region" description="Helical" evidence="6">
    <location>
        <begin position="99"/>
        <end position="117"/>
    </location>
</feature>
<gene>
    <name evidence="7" type="primary">Mo02601</name>
    <name evidence="7" type="ORF">E5Q_02601</name>
</gene>
<dbReference type="InParanoid" id="G7DZD3"/>
<comment type="subcellular location">
    <subcellularLocation>
        <location evidence="1">Membrane</location>
        <topology evidence="1">Multi-pass membrane protein</topology>
    </subcellularLocation>
</comment>
<feature type="compositionally biased region" description="Polar residues" evidence="5">
    <location>
        <begin position="387"/>
        <end position="400"/>
    </location>
</feature>